<name>A0ABN9L5M4_9NEOB</name>
<comment type="caution">
    <text evidence="2">The sequence shown here is derived from an EMBL/GenBank/DDBJ whole genome shotgun (WGS) entry which is preliminary data.</text>
</comment>
<dbReference type="Pfam" id="PF00085">
    <property type="entry name" value="Thioredoxin"/>
    <property type="match status" value="1"/>
</dbReference>
<dbReference type="InterPro" id="IPR013766">
    <property type="entry name" value="Thioredoxin_domain"/>
</dbReference>
<protein>
    <recommendedName>
        <fullName evidence="1">Thioredoxin domain-containing protein</fullName>
    </recommendedName>
</protein>
<feature type="non-terminal residue" evidence="2">
    <location>
        <position position="248"/>
    </location>
</feature>
<feature type="domain" description="Thioredoxin" evidence="1">
    <location>
        <begin position="145"/>
        <end position="205"/>
    </location>
</feature>
<proteinExistence type="predicted"/>
<gene>
    <name evidence="2" type="ORF">RIMI_LOCUS4725283</name>
</gene>
<dbReference type="Proteomes" id="UP001176940">
    <property type="component" value="Unassembled WGS sequence"/>
</dbReference>
<dbReference type="SUPFAM" id="SSF52833">
    <property type="entry name" value="Thioredoxin-like"/>
    <property type="match status" value="1"/>
</dbReference>
<keyword evidence="3" id="KW-1185">Reference proteome</keyword>
<dbReference type="PANTHER" id="PTHR45672">
    <property type="entry name" value="PROTEIN DISULFIDE-ISOMERASE C17H9.14C-RELATED"/>
    <property type="match status" value="1"/>
</dbReference>
<evidence type="ECO:0000259" key="1">
    <source>
        <dbReference type="Pfam" id="PF00085"/>
    </source>
</evidence>
<dbReference type="PANTHER" id="PTHR45672:SF2">
    <property type="entry name" value="PROTEIN DISULFIDE-ISOMERASE A5"/>
    <property type="match status" value="1"/>
</dbReference>
<evidence type="ECO:0000313" key="2">
    <source>
        <dbReference type="EMBL" id="CAJ0931491.1"/>
    </source>
</evidence>
<evidence type="ECO:0000313" key="3">
    <source>
        <dbReference type="Proteomes" id="UP001176940"/>
    </source>
</evidence>
<sequence>MKPDYEKAAEVLREESGRYFSFRNESRFLASTKTKAKVSGTLKETVTQKYHLTKAEPKFQGRSPTVQICQILAKTNSGNNGFLLCIIEGGSGPIRAIITVERASSSSNSWGTDFFFKRRNMTHRILRPSAGRYFSFRNESRFLASTKTKAKGSGALAAVDATVHRSLAERFHVSGFPTLKYFADGEEKYTVPHLRSEQKILEFMHSPEAPPPPEPAWEEKPSSVLHLLGDDFRETLKKKKHALVMFYA</sequence>
<accession>A0ABN9L5M4</accession>
<dbReference type="EMBL" id="CAUEEQ010007765">
    <property type="protein sequence ID" value="CAJ0931491.1"/>
    <property type="molecule type" value="Genomic_DNA"/>
</dbReference>
<reference evidence="2" key="1">
    <citation type="submission" date="2023-07" db="EMBL/GenBank/DDBJ databases">
        <authorList>
            <person name="Stuckert A."/>
        </authorList>
    </citation>
    <scope>NUCLEOTIDE SEQUENCE</scope>
</reference>
<organism evidence="2 3">
    <name type="scientific">Ranitomeya imitator</name>
    <name type="common">mimic poison frog</name>
    <dbReference type="NCBI Taxonomy" id="111125"/>
    <lineage>
        <taxon>Eukaryota</taxon>
        <taxon>Metazoa</taxon>
        <taxon>Chordata</taxon>
        <taxon>Craniata</taxon>
        <taxon>Vertebrata</taxon>
        <taxon>Euteleostomi</taxon>
        <taxon>Amphibia</taxon>
        <taxon>Batrachia</taxon>
        <taxon>Anura</taxon>
        <taxon>Neobatrachia</taxon>
        <taxon>Hyloidea</taxon>
        <taxon>Dendrobatidae</taxon>
        <taxon>Dendrobatinae</taxon>
        <taxon>Ranitomeya</taxon>
    </lineage>
</organism>
<dbReference type="InterPro" id="IPR051063">
    <property type="entry name" value="PDI"/>
</dbReference>
<dbReference type="Gene3D" id="3.40.30.10">
    <property type="entry name" value="Glutaredoxin"/>
    <property type="match status" value="1"/>
</dbReference>
<dbReference type="InterPro" id="IPR036249">
    <property type="entry name" value="Thioredoxin-like_sf"/>
</dbReference>